<sequence length="519" mass="58051">MGTIFGDALIVTIWLGNVLEEQRAGLELISDYILRSTNDKSATAAMEDLFCEDDDKQARTKLAVNAIDVLVQAPYWSRVWVIQEKCLGPFNPHILFGPLRFPLLSLHNFLEQAHRSHSLRLSVPTRASTWRILKLVELMLLVQERRQESWTSEGKQDTDLSRNEGDVEMLTLLLMLGRLGGAVDLRDKLYGLMGMMPEYIARYIEPDYNKPVRQVFSEFAHALIIGLGHFNFSLAGLSNTGLNIPSWVPDLTDTWDPSLWGTDCEASGGHRPIFRVEHHGLHLVAAGFQVDVIDGTAPHLGWGKSGELEVWNPAVQPSSAGADTIPDDFKTAIVRTLHRDTSWDCDTGTTVLDIPWLGSSPEVSTSRTEAMRQRGWGPVLQHAKYADLVKLCTRLDEYFQPWGRRFRSFFNNVDVEDNETLPQCRQPNAFVQSLDKHVGVVYPIITTEAGRFGTTIRPVLPGDAIFVILGCDGLVVLRPAEEVGAYQVISQCYVEGLMKGEAMARLARGEFTLRHVSLV</sequence>
<keyword evidence="3" id="KW-1185">Reference proteome</keyword>
<dbReference type="Pfam" id="PF06985">
    <property type="entry name" value="HET"/>
    <property type="match status" value="1"/>
</dbReference>
<dbReference type="InterPro" id="IPR052895">
    <property type="entry name" value="HetReg/Transcr_Mod"/>
</dbReference>
<dbReference type="AlphaFoldDB" id="A0AA37UQJ9"/>
<dbReference type="PANTHER" id="PTHR24148">
    <property type="entry name" value="ANKYRIN REPEAT DOMAIN-CONTAINING PROTEIN 39 HOMOLOG-RELATED"/>
    <property type="match status" value="1"/>
</dbReference>
<dbReference type="Proteomes" id="UP001055115">
    <property type="component" value="Unassembled WGS sequence"/>
</dbReference>
<accession>A0AA37UQJ9</accession>
<evidence type="ECO:0000259" key="1">
    <source>
        <dbReference type="Pfam" id="PF06985"/>
    </source>
</evidence>
<comment type="caution">
    <text evidence="2">The sequence shown here is derived from an EMBL/GenBank/DDBJ whole genome shotgun (WGS) entry which is preliminary data.</text>
</comment>
<reference evidence="2 3" key="1">
    <citation type="submission" date="2022-03" db="EMBL/GenBank/DDBJ databases">
        <title>Genome data of Colletotrichum spp.</title>
        <authorList>
            <person name="Utami Y.D."/>
            <person name="Hiruma K."/>
        </authorList>
    </citation>
    <scope>NUCLEOTIDE SEQUENCE [LARGE SCALE GENOMIC DNA]</scope>
    <source>
        <strain evidence="2 3">MAFF 239500</strain>
    </source>
</reference>
<dbReference type="PANTHER" id="PTHR24148:SF64">
    <property type="entry name" value="HETEROKARYON INCOMPATIBILITY DOMAIN-CONTAINING PROTEIN"/>
    <property type="match status" value="1"/>
</dbReference>
<evidence type="ECO:0000313" key="2">
    <source>
        <dbReference type="EMBL" id="GKT52650.1"/>
    </source>
</evidence>
<feature type="domain" description="Heterokaryon incompatibility" evidence="1">
    <location>
        <begin position="1"/>
        <end position="84"/>
    </location>
</feature>
<dbReference type="GeneID" id="73333633"/>
<dbReference type="RefSeq" id="XP_049135000.1">
    <property type="nucleotide sequence ID" value="XM_049279043.1"/>
</dbReference>
<proteinExistence type="predicted"/>
<name>A0AA37UQJ9_9PEZI</name>
<dbReference type="EMBL" id="BQXU01000078">
    <property type="protein sequence ID" value="GKT52650.1"/>
    <property type="molecule type" value="Genomic_DNA"/>
</dbReference>
<gene>
    <name evidence="2" type="ORF">ColSpa_12831</name>
</gene>
<dbReference type="InterPro" id="IPR010730">
    <property type="entry name" value="HET"/>
</dbReference>
<organism evidence="2 3">
    <name type="scientific">Colletotrichum spaethianum</name>
    <dbReference type="NCBI Taxonomy" id="700344"/>
    <lineage>
        <taxon>Eukaryota</taxon>
        <taxon>Fungi</taxon>
        <taxon>Dikarya</taxon>
        <taxon>Ascomycota</taxon>
        <taxon>Pezizomycotina</taxon>
        <taxon>Sordariomycetes</taxon>
        <taxon>Hypocreomycetidae</taxon>
        <taxon>Glomerellales</taxon>
        <taxon>Glomerellaceae</taxon>
        <taxon>Colletotrichum</taxon>
        <taxon>Colletotrichum spaethianum species complex</taxon>
    </lineage>
</organism>
<protein>
    <recommendedName>
        <fullName evidence="1">Heterokaryon incompatibility domain-containing protein</fullName>
    </recommendedName>
</protein>
<evidence type="ECO:0000313" key="3">
    <source>
        <dbReference type="Proteomes" id="UP001055115"/>
    </source>
</evidence>